<dbReference type="EMBL" id="GGMR01015229">
    <property type="protein sequence ID" value="MBY27848.1"/>
    <property type="molecule type" value="Transcribed_RNA"/>
</dbReference>
<accession>A0A2S2PF65</accession>
<organism evidence="1">
    <name type="scientific">Schizaphis graminum</name>
    <name type="common">Green bug aphid</name>
    <dbReference type="NCBI Taxonomy" id="13262"/>
    <lineage>
        <taxon>Eukaryota</taxon>
        <taxon>Metazoa</taxon>
        <taxon>Ecdysozoa</taxon>
        <taxon>Arthropoda</taxon>
        <taxon>Hexapoda</taxon>
        <taxon>Insecta</taxon>
        <taxon>Pterygota</taxon>
        <taxon>Neoptera</taxon>
        <taxon>Paraneoptera</taxon>
        <taxon>Hemiptera</taxon>
        <taxon>Sternorrhyncha</taxon>
        <taxon>Aphidomorpha</taxon>
        <taxon>Aphidoidea</taxon>
        <taxon>Aphididae</taxon>
        <taxon>Aphidini</taxon>
        <taxon>Schizaphis</taxon>
    </lineage>
</organism>
<protein>
    <submittedName>
        <fullName evidence="1">Uncharacterized protein</fullName>
    </submittedName>
</protein>
<proteinExistence type="predicted"/>
<gene>
    <name evidence="1" type="ORF">g.23131</name>
</gene>
<sequence>MNDSHFTCYVRLGPRMYRRCSFIRWSYVGGLIRKGTHLYNMVQYYYDWALLRNTLINWTAPFCELTRILSPRSSRTMMNISAELHSIIILVSLYRIMTTVNNHVQPAAVADRSLVLANSTGSGGESSAVFGNGLNHGRRISLDESQRYEQANTVVLSFVGRTGQVSANRIHHTRHNHYHCYPVGVWIL</sequence>
<reference evidence="1" key="1">
    <citation type="submission" date="2018-04" db="EMBL/GenBank/DDBJ databases">
        <title>Transcriptome of Schizaphis graminum biotype I.</title>
        <authorList>
            <person name="Scully E.D."/>
            <person name="Geib S.M."/>
            <person name="Palmer N.A."/>
            <person name="Koch K."/>
            <person name="Bradshaw J."/>
            <person name="Heng-Moss T."/>
            <person name="Sarath G."/>
        </authorList>
    </citation>
    <scope>NUCLEOTIDE SEQUENCE</scope>
</reference>
<evidence type="ECO:0000313" key="1">
    <source>
        <dbReference type="EMBL" id="MBY27848.1"/>
    </source>
</evidence>
<dbReference type="AlphaFoldDB" id="A0A2S2PF65"/>
<name>A0A2S2PF65_SCHGA</name>